<dbReference type="SUPFAM" id="SSF55811">
    <property type="entry name" value="Nudix"/>
    <property type="match status" value="1"/>
</dbReference>
<sequence length="205" mass="23345">MKYPWIEIAKKIQALAQSGLTYANNSYDIERYEALRDISIEMMALFSDMEMEQVRELFANETGYQTPKVDVRGVIFQENKILMVQENIDGCWSLPGGWADIGLSPAEVAVKEVLEEAGYAVKALRLLAVMDKKNHPHPPSPYHIYKIFIQCEITGGAPKAGMETSDVKFFGKNELPELSLDRNTQCQIYKMFEFLDDPHKPSLFD</sequence>
<dbReference type="EMBL" id="CP017269">
    <property type="protein sequence ID" value="AOT70254.1"/>
    <property type="molecule type" value="Genomic_DNA"/>
</dbReference>
<dbReference type="STRING" id="1424294.Gferi_12005"/>
<dbReference type="InterPro" id="IPR059176">
    <property type="entry name" value="UDP-X_N"/>
</dbReference>
<dbReference type="PANTHER" id="PTHR43736:SF1">
    <property type="entry name" value="DIHYDRONEOPTERIN TRIPHOSPHATE DIPHOSPHATASE"/>
    <property type="match status" value="1"/>
</dbReference>
<proteinExistence type="inferred from homology"/>
<feature type="domain" description="Nudix hydrolase" evidence="2">
    <location>
        <begin position="66"/>
        <end position="194"/>
    </location>
</feature>
<keyword evidence="4" id="KW-1185">Reference proteome</keyword>
<dbReference type="InterPro" id="IPR000086">
    <property type="entry name" value="NUDIX_hydrolase_dom"/>
</dbReference>
<dbReference type="PANTHER" id="PTHR43736">
    <property type="entry name" value="ADP-RIBOSE PYROPHOSPHATASE"/>
    <property type="match status" value="1"/>
</dbReference>
<organism evidence="3 4">
    <name type="scientific">Geosporobacter ferrireducens</name>
    <dbReference type="NCBI Taxonomy" id="1424294"/>
    <lineage>
        <taxon>Bacteria</taxon>
        <taxon>Bacillati</taxon>
        <taxon>Bacillota</taxon>
        <taxon>Clostridia</taxon>
        <taxon>Peptostreptococcales</taxon>
        <taxon>Thermotaleaceae</taxon>
        <taxon>Geosporobacter</taxon>
    </lineage>
</organism>
<dbReference type="Pfam" id="PF12535">
    <property type="entry name" value="Nudix_N"/>
    <property type="match status" value="1"/>
</dbReference>
<dbReference type="Pfam" id="PF00293">
    <property type="entry name" value="NUDIX"/>
    <property type="match status" value="1"/>
</dbReference>
<dbReference type="KEGG" id="gfe:Gferi_12005"/>
<dbReference type="OrthoDB" id="9804442at2"/>
<accession>A0A1D8GH64</accession>
<name>A0A1D8GH64_9FIRM</name>
<protein>
    <submittedName>
        <fullName evidence="3">ADP-ribose pyrophosphatase</fullName>
    </submittedName>
</protein>
<dbReference type="Gene3D" id="6.10.250.1120">
    <property type="match status" value="1"/>
</dbReference>
<dbReference type="RefSeq" id="WP_069976803.1">
    <property type="nucleotide sequence ID" value="NZ_CP017269.1"/>
</dbReference>
<dbReference type="Gene3D" id="3.90.79.10">
    <property type="entry name" value="Nucleoside Triphosphate Pyrophosphohydrolase"/>
    <property type="match status" value="1"/>
</dbReference>
<dbReference type="InterPro" id="IPR015797">
    <property type="entry name" value="NUDIX_hydrolase-like_dom_sf"/>
</dbReference>
<evidence type="ECO:0000256" key="1">
    <source>
        <dbReference type="ARBA" id="ARBA00005582"/>
    </source>
</evidence>
<gene>
    <name evidence="3" type="ORF">Gferi_12005</name>
</gene>
<evidence type="ECO:0000313" key="3">
    <source>
        <dbReference type="EMBL" id="AOT70254.1"/>
    </source>
</evidence>
<dbReference type="Proteomes" id="UP000095743">
    <property type="component" value="Chromosome"/>
</dbReference>
<evidence type="ECO:0000313" key="4">
    <source>
        <dbReference type="Proteomes" id="UP000095743"/>
    </source>
</evidence>
<dbReference type="CDD" id="cd04672">
    <property type="entry name" value="NUDIX_CDP-Chase_like"/>
    <property type="match status" value="1"/>
</dbReference>
<reference evidence="3 4" key="1">
    <citation type="submission" date="2016-09" db="EMBL/GenBank/DDBJ databases">
        <title>Genomic analysis reveals versatility of anaerobic energy metabolism of Geosporobacter ferrireducens IRF9 of phylum Firmicutes.</title>
        <authorList>
            <person name="Kim S.-J."/>
        </authorList>
    </citation>
    <scope>NUCLEOTIDE SEQUENCE [LARGE SCALE GENOMIC DNA]</scope>
    <source>
        <strain evidence="3 4">IRF9</strain>
    </source>
</reference>
<comment type="similarity">
    <text evidence="1">Belongs to the Nudix hydrolase family.</text>
</comment>
<evidence type="ECO:0000259" key="2">
    <source>
        <dbReference type="PROSITE" id="PS51462"/>
    </source>
</evidence>
<dbReference type="AlphaFoldDB" id="A0A1D8GH64"/>
<dbReference type="PROSITE" id="PS51462">
    <property type="entry name" value="NUDIX"/>
    <property type="match status" value="1"/>
</dbReference>